<feature type="transmembrane region" description="Helical" evidence="6">
    <location>
        <begin position="222"/>
        <end position="239"/>
    </location>
</feature>
<protein>
    <submittedName>
        <fullName evidence="8">EmrB/QacA subfamily drug resistance transporter</fullName>
    </submittedName>
</protein>
<organism evidence="8 9">
    <name type="scientific">Kitasatospora gansuensis</name>
    <dbReference type="NCBI Taxonomy" id="258050"/>
    <lineage>
        <taxon>Bacteria</taxon>
        <taxon>Bacillati</taxon>
        <taxon>Actinomycetota</taxon>
        <taxon>Actinomycetes</taxon>
        <taxon>Kitasatosporales</taxon>
        <taxon>Streptomycetaceae</taxon>
        <taxon>Kitasatospora</taxon>
    </lineage>
</organism>
<keyword evidence="4 6" id="KW-0472">Membrane</keyword>
<reference evidence="8 9" key="1">
    <citation type="submission" date="2020-08" db="EMBL/GenBank/DDBJ databases">
        <title>Sequencing the genomes of 1000 actinobacteria strains.</title>
        <authorList>
            <person name="Klenk H.-P."/>
        </authorList>
    </citation>
    <scope>NUCLEOTIDE SEQUENCE [LARGE SCALE GENOMIC DNA]</scope>
    <source>
        <strain evidence="8 9">DSM 44786</strain>
    </source>
</reference>
<evidence type="ECO:0000313" key="9">
    <source>
        <dbReference type="Proteomes" id="UP000573327"/>
    </source>
</evidence>
<feature type="domain" description="Major facilitator superfamily (MFS) profile" evidence="7">
    <location>
        <begin position="8"/>
        <end position="450"/>
    </location>
</feature>
<evidence type="ECO:0000256" key="2">
    <source>
        <dbReference type="ARBA" id="ARBA00022692"/>
    </source>
</evidence>
<feature type="transmembrane region" description="Helical" evidence="6">
    <location>
        <begin position="166"/>
        <end position="185"/>
    </location>
</feature>
<evidence type="ECO:0000259" key="7">
    <source>
        <dbReference type="PROSITE" id="PS50850"/>
    </source>
</evidence>
<gene>
    <name evidence="8" type="ORF">F4556_003925</name>
</gene>
<feature type="transmembrane region" description="Helical" evidence="6">
    <location>
        <begin position="299"/>
        <end position="316"/>
    </location>
</feature>
<dbReference type="GO" id="GO:0022857">
    <property type="term" value="F:transmembrane transporter activity"/>
    <property type="evidence" value="ECO:0007669"/>
    <property type="project" value="InterPro"/>
</dbReference>
<name>A0A7W7WIZ1_9ACTN</name>
<feature type="transmembrane region" description="Helical" evidence="6">
    <location>
        <begin position="423"/>
        <end position="445"/>
    </location>
</feature>
<keyword evidence="2 6" id="KW-0812">Transmembrane</keyword>
<feature type="transmembrane region" description="Helical" evidence="6">
    <location>
        <begin position="260"/>
        <end position="287"/>
    </location>
</feature>
<dbReference type="CDD" id="cd17321">
    <property type="entry name" value="MFS_MMR_MDR_like"/>
    <property type="match status" value="1"/>
</dbReference>
<feature type="transmembrane region" description="Helical" evidence="6">
    <location>
        <begin position="99"/>
        <end position="120"/>
    </location>
</feature>
<dbReference type="RefSeq" id="WP_184917916.1">
    <property type="nucleotide sequence ID" value="NZ_JACHJR010000001.1"/>
</dbReference>
<evidence type="ECO:0000256" key="3">
    <source>
        <dbReference type="ARBA" id="ARBA00022989"/>
    </source>
</evidence>
<dbReference type="EMBL" id="JACHJR010000001">
    <property type="protein sequence ID" value="MBB4948390.1"/>
    <property type="molecule type" value="Genomic_DNA"/>
</dbReference>
<feature type="transmembrane region" description="Helical" evidence="6">
    <location>
        <begin position="74"/>
        <end position="93"/>
    </location>
</feature>
<dbReference type="InterPro" id="IPR011701">
    <property type="entry name" value="MFS"/>
</dbReference>
<dbReference type="PRINTS" id="PR01036">
    <property type="entry name" value="TCRTETB"/>
</dbReference>
<evidence type="ECO:0000256" key="5">
    <source>
        <dbReference type="ARBA" id="ARBA00023251"/>
    </source>
</evidence>
<feature type="transmembrane region" description="Helical" evidence="6">
    <location>
        <begin position="197"/>
        <end position="216"/>
    </location>
</feature>
<feature type="transmembrane region" description="Helical" evidence="6">
    <location>
        <begin position="323"/>
        <end position="342"/>
    </location>
</feature>
<keyword evidence="5" id="KW-0046">Antibiotic resistance</keyword>
<dbReference type="GO" id="GO:0046677">
    <property type="term" value="P:response to antibiotic"/>
    <property type="evidence" value="ECO:0007669"/>
    <property type="project" value="UniProtKB-KW"/>
</dbReference>
<proteinExistence type="predicted"/>
<dbReference type="PROSITE" id="PS50850">
    <property type="entry name" value="MFS"/>
    <property type="match status" value="1"/>
</dbReference>
<keyword evidence="3 6" id="KW-1133">Transmembrane helix</keyword>
<dbReference type="PANTHER" id="PTHR42718">
    <property type="entry name" value="MAJOR FACILITATOR SUPERFAMILY MULTIDRUG TRANSPORTER MFSC"/>
    <property type="match status" value="1"/>
</dbReference>
<dbReference type="InterPro" id="IPR036259">
    <property type="entry name" value="MFS_trans_sf"/>
</dbReference>
<comment type="subcellular location">
    <subcellularLocation>
        <location evidence="1">Cell membrane</location>
        <topology evidence="1">Multi-pass membrane protein</topology>
    </subcellularLocation>
</comment>
<dbReference type="Gene3D" id="1.20.1720.10">
    <property type="entry name" value="Multidrug resistance protein D"/>
    <property type="match status" value="1"/>
</dbReference>
<feature type="transmembrane region" description="Helical" evidence="6">
    <location>
        <begin position="398"/>
        <end position="417"/>
    </location>
</feature>
<dbReference type="PANTHER" id="PTHR42718:SF39">
    <property type="entry name" value="ACTINORHODIN TRANSPORTER-RELATED"/>
    <property type="match status" value="1"/>
</dbReference>
<feature type="transmembrane region" description="Helical" evidence="6">
    <location>
        <begin position="354"/>
        <end position="377"/>
    </location>
</feature>
<dbReference type="SUPFAM" id="SSF103473">
    <property type="entry name" value="MFS general substrate transporter"/>
    <property type="match status" value="1"/>
</dbReference>
<evidence type="ECO:0000256" key="4">
    <source>
        <dbReference type="ARBA" id="ARBA00023136"/>
    </source>
</evidence>
<evidence type="ECO:0000256" key="1">
    <source>
        <dbReference type="ARBA" id="ARBA00004651"/>
    </source>
</evidence>
<dbReference type="AlphaFoldDB" id="A0A7W7WIZ1"/>
<comment type="caution">
    <text evidence="8">The sequence shown here is derived from an EMBL/GenBank/DDBJ whole genome shotgun (WGS) entry which is preliminary data.</text>
</comment>
<evidence type="ECO:0000256" key="6">
    <source>
        <dbReference type="SAM" id="Phobius"/>
    </source>
</evidence>
<feature type="transmembrane region" description="Helical" evidence="6">
    <location>
        <begin position="43"/>
        <end position="62"/>
    </location>
</feature>
<dbReference type="InterPro" id="IPR020846">
    <property type="entry name" value="MFS_dom"/>
</dbReference>
<evidence type="ECO:0000313" key="8">
    <source>
        <dbReference type="EMBL" id="MBB4948390.1"/>
    </source>
</evidence>
<feature type="transmembrane region" description="Helical" evidence="6">
    <location>
        <begin position="132"/>
        <end position="154"/>
    </location>
</feature>
<sequence>MPHRRWLALLVILAADVMDLLDGSVLNVALPAIRADLGAGNTALQWISAGYTLAFAVVLITGARLGDIHGRKRIFQIGLAAFVVASLLCALAPSAGALVATRLLQGAAAAIMMPQVLGIIRTSFPPKEMAAAFGLVGPIMGLTAALGPAVGGILVDADLFGTGWRAVFLINLPIGLIALACTSRLVRESRAPHPVRLDLVGMLLLSVAVALVFHPLVQGTDFVRMAAALPVLGLFIAHQRRRKSSPLIELTLFRKPAFSAGLLVSVLFFCAMSGFMLVLTLFLQLGLGYSAMRAGLTTIPWALGITLGAILAAVLGERAGRPGLQVALLTCAAGAVALHFTTARYGTNVTSWQLVPALVLFGLGMGSVIGPLFGFILAGVDDHEIGSASGVLEANQQLAGAVGVAAVGSLFFHRIEVGSFTAAVQYTMIVIALLMAATATLTFLLPRSARDEDQLDELRAAQAGV</sequence>
<dbReference type="Gene3D" id="1.20.1250.20">
    <property type="entry name" value="MFS general substrate transporter like domains"/>
    <property type="match status" value="1"/>
</dbReference>
<dbReference type="GO" id="GO:0005886">
    <property type="term" value="C:plasma membrane"/>
    <property type="evidence" value="ECO:0007669"/>
    <property type="project" value="UniProtKB-SubCell"/>
</dbReference>
<keyword evidence="9" id="KW-1185">Reference proteome</keyword>
<accession>A0A7W7WIZ1</accession>
<dbReference type="Proteomes" id="UP000573327">
    <property type="component" value="Unassembled WGS sequence"/>
</dbReference>
<dbReference type="Pfam" id="PF07690">
    <property type="entry name" value="MFS_1"/>
    <property type="match status" value="1"/>
</dbReference>